<dbReference type="EMBL" id="FORP01000034">
    <property type="protein sequence ID" value="SFK79407.1"/>
    <property type="molecule type" value="Genomic_DNA"/>
</dbReference>
<gene>
    <name evidence="2" type="ORF">SAMN05421835_13430</name>
</gene>
<keyword evidence="1" id="KW-0472">Membrane</keyword>
<protein>
    <recommendedName>
        <fullName evidence="4">Membrane associated serine protease, rhomboid family</fullName>
    </recommendedName>
</protein>
<feature type="transmembrane region" description="Helical" evidence="1">
    <location>
        <begin position="193"/>
        <end position="217"/>
    </location>
</feature>
<feature type="transmembrane region" description="Helical" evidence="1">
    <location>
        <begin position="143"/>
        <end position="162"/>
    </location>
</feature>
<feature type="transmembrane region" description="Helical" evidence="1">
    <location>
        <begin position="85"/>
        <end position="101"/>
    </location>
</feature>
<keyword evidence="3" id="KW-1185">Reference proteome</keyword>
<feature type="transmembrane region" description="Helical" evidence="1">
    <location>
        <begin position="108"/>
        <end position="131"/>
    </location>
</feature>
<organism evidence="2 3">
    <name type="scientific">Amycolatopsis sacchari</name>
    <dbReference type="NCBI Taxonomy" id="115433"/>
    <lineage>
        <taxon>Bacteria</taxon>
        <taxon>Bacillati</taxon>
        <taxon>Actinomycetota</taxon>
        <taxon>Actinomycetes</taxon>
        <taxon>Pseudonocardiales</taxon>
        <taxon>Pseudonocardiaceae</taxon>
        <taxon>Amycolatopsis</taxon>
    </lineage>
</organism>
<evidence type="ECO:0000313" key="2">
    <source>
        <dbReference type="EMBL" id="SFK79407.1"/>
    </source>
</evidence>
<evidence type="ECO:0000256" key="1">
    <source>
        <dbReference type="SAM" id="Phobius"/>
    </source>
</evidence>
<dbReference type="AlphaFoldDB" id="A0A1I4CGH6"/>
<sequence length="248" mass="26848">MPTDTITPHGRPRWTTRAAVLLPGPGTTPFTFWYLAVLLATTVLQRVVGESVSAELLAEASTDAHNLWHRPVSSLISSALWIDDSGWLVYVLIFAVAVAPLERRVGAGWTFAVFASGHALATLATELPVMVALREGWLPPTDAHWLDIGVSYGFFATAGAMVPVLERRLRLPAVVLLELLVGVIYVADEPGSLLSVVTLAGHAIAVHIGVLGWWAWLRRRGLTGTLRLPRRRRDPVRPDAPLAGSIAP</sequence>
<proteinExistence type="predicted"/>
<feature type="transmembrane region" description="Helical" evidence="1">
    <location>
        <begin position="169"/>
        <end position="187"/>
    </location>
</feature>
<evidence type="ECO:0000313" key="3">
    <source>
        <dbReference type="Proteomes" id="UP000199025"/>
    </source>
</evidence>
<keyword evidence="1" id="KW-0812">Transmembrane</keyword>
<dbReference type="RefSeq" id="WP_177228984.1">
    <property type="nucleotide sequence ID" value="NZ_CBDRCA010000047.1"/>
</dbReference>
<accession>A0A1I4CGH6</accession>
<evidence type="ECO:0008006" key="4">
    <source>
        <dbReference type="Google" id="ProtNLM"/>
    </source>
</evidence>
<dbReference type="Proteomes" id="UP000199025">
    <property type="component" value="Unassembled WGS sequence"/>
</dbReference>
<keyword evidence="1" id="KW-1133">Transmembrane helix</keyword>
<reference evidence="2 3" key="1">
    <citation type="submission" date="2016-10" db="EMBL/GenBank/DDBJ databases">
        <authorList>
            <person name="de Groot N.N."/>
        </authorList>
    </citation>
    <scope>NUCLEOTIDE SEQUENCE [LARGE SCALE GENOMIC DNA]</scope>
    <source>
        <strain evidence="2 3">DSM 44468</strain>
    </source>
</reference>
<dbReference type="InterPro" id="IPR046862">
    <property type="entry name" value="Rhomboid_2"/>
</dbReference>
<dbReference type="STRING" id="115433.SAMN05421835_13430"/>
<name>A0A1I4CGH6_9PSEU</name>
<dbReference type="Pfam" id="PF20401">
    <property type="entry name" value="Rhomboid_2"/>
    <property type="match status" value="1"/>
</dbReference>